<dbReference type="EMBL" id="CP104874">
    <property type="protein sequence ID" value="WWF04558.1"/>
    <property type="molecule type" value="Genomic_DNA"/>
</dbReference>
<evidence type="ECO:0000313" key="1">
    <source>
        <dbReference type="EMBL" id="WWF04558.1"/>
    </source>
</evidence>
<accession>A0ABZ2FB77</accession>
<evidence type="ECO:0000313" key="2">
    <source>
        <dbReference type="Proteomes" id="UP001381003"/>
    </source>
</evidence>
<name>A0ABZ2FB77_9MICO</name>
<gene>
    <name evidence="1" type="ORF">N5P18_12805</name>
</gene>
<dbReference type="RefSeq" id="WP_068322819.1">
    <property type="nucleotide sequence ID" value="NZ_CP104874.1"/>
</dbReference>
<reference evidence="1 2" key="1">
    <citation type="submission" date="2022-09" db="EMBL/GenBank/DDBJ databases">
        <title>Complete genome sequence of Janibacter terrae strain COS04-44, PCL-degrading bacteria isolated from oil spilled coast.</title>
        <authorList>
            <person name="Park H."/>
            <person name="Kim J.Y."/>
            <person name="An S.H."/>
            <person name="Lee C.M."/>
            <person name="Weon H.-Y."/>
        </authorList>
    </citation>
    <scope>NUCLEOTIDE SEQUENCE [LARGE SCALE GENOMIC DNA]</scope>
    <source>
        <strain evidence="1 2">COS04-44</strain>
    </source>
</reference>
<dbReference type="Proteomes" id="UP001381003">
    <property type="component" value="Chromosome"/>
</dbReference>
<organism evidence="1 2">
    <name type="scientific">Janibacter terrae</name>
    <dbReference type="NCBI Taxonomy" id="103817"/>
    <lineage>
        <taxon>Bacteria</taxon>
        <taxon>Bacillati</taxon>
        <taxon>Actinomycetota</taxon>
        <taxon>Actinomycetes</taxon>
        <taxon>Micrococcales</taxon>
        <taxon>Intrasporangiaceae</taxon>
        <taxon>Janibacter</taxon>
    </lineage>
</organism>
<protein>
    <recommendedName>
        <fullName evidence="3">DUF1905 domain-containing protein</fullName>
    </recommendedName>
</protein>
<keyword evidence="2" id="KW-1185">Reference proteome</keyword>
<evidence type="ECO:0008006" key="3">
    <source>
        <dbReference type="Google" id="ProtNLM"/>
    </source>
</evidence>
<proteinExistence type="predicted"/>
<sequence length="98" mass="10508">MVQAMENRSLVWCAPGSRPEEGPAPGWCTVPVSVERTEPVGEVAHLMTDAAGDEYTALVPPELVERLSGEPSWVVEVEVTGPRRITVRSVADEGPPAD</sequence>